<dbReference type="Pfam" id="PF13620">
    <property type="entry name" value="CarboxypepD_reg"/>
    <property type="match status" value="1"/>
</dbReference>
<dbReference type="AlphaFoldDB" id="A0A202EAV7"/>
<name>A0A202EAV7_9EURY</name>
<accession>A0A202EAV7</accession>
<protein>
    <recommendedName>
        <fullName evidence="4">Carboxypeptidase regulatory-like domain-containing protein</fullName>
    </recommendedName>
</protein>
<keyword evidence="3" id="KW-1185">Reference proteome</keyword>
<feature type="transmembrane region" description="Helical" evidence="1">
    <location>
        <begin position="319"/>
        <end position="337"/>
    </location>
</feature>
<dbReference type="Gene3D" id="2.60.40.1120">
    <property type="entry name" value="Carboxypeptidase-like, regulatory domain"/>
    <property type="match status" value="1"/>
</dbReference>
<comment type="caution">
    <text evidence="2">The sequence shown here is derived from an EMBL/GenBank/DDBJ whole genome shotgun (WGS) entry which is preliminary data.</text>
</comment>
<keyword evidence="1" id="KW-0812">Transmembrane</keyword>
<dbReference type="SUPFAM" id="SSF49464">
    <property type="entry name" value="Carboxypeptidase regulatory domain-like"/>
    <property type="match status" value="1"/>
</dbReference>
<sequence length="341" mass="36840">MAIAMVTSVIFAGIGTVAAYDSYEDAEIAGFEDGVEDGQMDAVEGLEHNPDPEPDPDADEFIDEYENAYIDGYGEGYDMIPSIDVTVTDLDDDPVSDLDVIYTDVDSGDKFTETTDSEGEYTINLLTGTYNINAEHPDKDVFDISDSDEYEVTDTTSGQSHVVSFDDDSEIQPVPHDVTITLDYVDSEPPEIDNTEIDSTYAVAIDVWEDYDPDEEFNNVYESEVLKQVVPDSMSGDDDLAPSDIDYDGSVSMTVDEGYYAEVYTMDGDTEFISGEDSEVIIMDDGHGNEVTASIDVDDSNGGGGGGGDVDDGLNDEQIMIGGGMVAMLFVFLAILAKAAN</sequence>
<keyword evidence="1" id="KW-0472">Membrane</keyword>
<evidence type="ECO:0000313" key="3">
    <source>
        <dbReference type="Proteomes" id="UP000196084"/>
    </source>
</evidence>
<dbReference type="RefSeq" id="WP_176393227.1">
    <property type="nucleotide sequence ID" value="NZ_MWPH01000002.1"/>
</dbReference>
<dbReference type="EMBL" id="MWPH01000002">
    <property type="protein sequence ID" value="OVE85100.1"/>
    <property type="molecule type" value="Genomic_DNA"/>
</dbReference>
<evidence type="ECO:0000256" key="1">
    <source>
        <dbReference type="SAM" id="Phobius"/>
    </source>
</evidence>
<evidence type="ECO:0000313" key="2">
    <source>
        <dbReference type="EMBL" id="OVE85100.1"/>
    </source>
</evidence>
<evidence type="ECO:0008006" key="4">
    <source>
        <dbReference type="Google" id="ProtNLM"/>
    </source>
</evidence>
<gene>
    <name evidence="2" type="ORF">B2G88_12195</name>
</gene>
<dbReference type="Proteomes" id="UP000196084">
    <property type="component" value="Unassembled WGS sequence"/>
</dbReference>
<organism evidence="2 3">
    <name type="scientific">Natronolimnobius baerhuensis</name>
    <dbReference type="NCBI Taxonomy" id="253108"/>
    <lineage>
        <taxon>Archaea</taxon>
        <taxon>Methanobacteriati</taxon>
        <taxon>Methanobacteriota</taxon>
        <taxon>Stenosarchaea group</taxon>
        <taxon>Halobacteria</taxon>
        <taxon>Halobacteriales</taxon>
        <taxon>Natrialbaceae</taxon>
        <taxon>Natronolimnobius</taxon>
    </lineage>
</organism>
<reference evidence="2 3" key="1">
    <citation type="submission" date="2017-02" db="EMBL/GenBank/DDBJ databases">
        <title>Natronthermophilus aegyptiacus gen. nov.,sp. nov., an aerobic, extremely halophilic alkalithermophilic archaeon isolated from the athalassohaline Wadi An Natrun, Egypt.</title>
        <authorList>
            <person name="Zhao B."/>
        </authorList>
    </citation>
    <scope>NUCLEOTIDE SEQUENCE [LARGE SCALE GENOMIC DNA]</scope>
    <source>
        <strain evidence="2 3">CGMCC 1.3597</strain>
    </source>
</reference>
<dbReference type="InterPro" id="IPR008969">
    <property type="entry name" value="CarboxyPept-like_regulatory"/>
</dbReference>
<proteinExistence type="predicted"/>
<keyword evidence="1" id="KW-1133">Transmembrane helix</keyword>